<keyword evidence="5 8" id="KW-0408">Iron</keyword>
<dbReference type="Pfam" id="PF00067">
    <property type="entry name" value="p450"/>
    <property type="match status" value="1"/>
</dbReference>
<evidence type="ECO:0000313" key="9">
    <source>
        <dbReference type="EMBL" id="EAQ13614.1"/>
    </source>
</evidence>
<protein>
    <submittedName>
        <fullName evidence="9">Putative cytochrome P450</fullName>
    </submittedName>
</protein>
<dbReference type="GO" id="GO:0020037">
    <property type="term" value="F:heme binding"/>
    <property type="evidence" value="ECO:0007669"/>
    <property type="project" value="InterPro"/>
</dbReference>
<dbReference type="Gene3D" id="1.10.630.10">
    <property type="entry name" value="Cytochrome P450"/>
    <property type="match status" value="1"/>
</dbReference>
<dbReference type="HOGENOM" id="CLU_033716_0_2_5"/>
<accession>A3VDM5</accession>
<dbReference type="GO" id="GO:0016705">
    <property type="term" value="F:oxidoreductase activity, acting on paired donors, with incorporation or reduction of molecular oxygen"/>
    <property type="evidence" value="ECO:0007669"/>
    <property type="project" value="InterPro"/>
</dbReference>
<keyword evidence="4 8" id="KW-0560">Oxidoreductase</keyword>
<dbReference type="RefSeq" id="WP_008328503.1">
    <property type="nucleotide sequence ID" value="NZ_CH902578.1"/>
</dbReference>
<dbReference type="Proteomes" id="UP000002931">
    <property type="component" value="Unassembled WGS sequence"/>
</dbReference>
<dbReference type="STRING" id="314271.RB2654_02834"/>
<dbReference type="PANTHER" id="PTHR46696:SF6">
    <property type="entry name" value="P450, PUTATIVE (EUROFUNG)-RELATED"/>
    <property type="match status" value="1"/>
</dbReference>
<organism evidence="9 10">
    <name type="scientific">Maritimibacter alkaliphilus HTCC2654</name>
    <dbReference type="NCBI Taxonomy" id="314271"/>
    <lineage>
        <taxon>Bacteria</taxon>
        <taxon>Pseudomonadati</taxon>
        <taxon>Pseudomonadota</taxon>
        <taxon>Alphaproteobacteria</taxon>
        <taxon>Rhodobacterales</taxon>
        <taxon>Roseobacteraceae</taxon>
        <taxon>Maritimibacter</taxon>
    </lineage>
</organism>
<gene>
    <name evidence="9" type="ORF">RB2654_02834</name>
</gene>
<keyword evidence="3 8" id="KW-0479">Metal-binding</keyword>
<dbReference type="PRINTS" id="PR00359">
    <property type="entry name" value="BP450"/>
</dbReference>
<proteinExistence type="inferred from homology"/>
<comment type="caution">
    <text evidence="9">The sequence shown here is derived from an EMBL/GenBank/DDBJ whole genome shotgun (WGS) entry which is preliminary data.</text>
</comment>
<dbReference type="PROSITE" id="PS00086">
    <property type="entry name" value="CYTOCHROME_P450"/>
    <property type="match status" value="1"/>
</dbReference>
<evidence type="ECO:0000256" key="5">
    <source>
        <dbReference type="ARBA" id="ARBA00023004"/>
    </source>
</evidence>
<evidence type="ECO:0000313" key="10">
    <source>
        <dbReference type="Proteomes" id="UP000002931"/>
    </source>
</evidence>
<dbReference type="CDD" id="cd11078">
    <property type="entry name" value="CYP130-like"/>
    <property type="match status" value="1"/>
</dbReference>
<dbReference type="InterPro" id="IPR001128">
    <property type="entry name" value="Cyt_P450"/>
</dbReference>
<dbReference type="FunFam" id="1.10.630.10:FF:000018">
    <property type="entry name" value="Cytochrome P450 monooxygenase"/>
    <property type="match status" value="1"/>
</dbReference>
<evidence type="ECO:0000256" key="4">
    <source>
        <dbReference type="ARBA" id="ARBA00023002"/>
    </source>
</evidence>
<evidence type="ECO:0000256" key="3">
    <source>
        <dbReference type="ARBA" id="ARBA00022723"/>
    </source>
</evidence>
<evidence type="ECO:0000256" key="2">
    <source>
        <dbReference type="ARBA" id="ARBA00022617"/>
    </source>
</evidence>
<evidence type="ECO:0000256" key="8">
    <source>
        <dbReference type="RuleBase" id="RU000461"/>
    </source>
</evidence>
<keyword evidence="10" id="KW-1185">Reference proteome</keyword>
<comment type="similarity">
    <text evidence="1 8">Belongs to the cytochrome P450 family.</text>
</comment>
<name>A3VDM5_9RHOB</name>
<evidence type="ECO:0000256" key="1">
    <source>
        <dbReference type="ARBA" id="ARBA00010617"/>
    </source>
</evidence>
<comment type="function">
    <text evidence="7">Cytochromes P450 are a group of heme-thiolate monooxygenases. They oxidize a variety of structurally unrelated compounds, including steroids, fatty acids, and xenobiotics.</text>
</comment>
<dbReference type="eggNOG" id="COG2124">
    <property type="taxonomic scope" value="Bacteria"/>
</dbReference>
<dbReference type="GO" id="GO:0005506">
    <property type="term" value="F:iron ion binding"/>
    <property type="evidence" value="ECO:0007669"/>
    <property type="project" value="InterPro"/>
</dbReference>
<dbReference type="GO" id="GO:0004497">
    <property type="term" value="F:monooxygenase activity"/>
    <property type="evidence" value="ECO:0007669"/>
    <property type="project" value="UniProtKB-KW"/>
</dbReference>
<sequence>MTTLTSTWTEAQGGCPASALGQAYRPLEHDGFYDFIAKAQAEEPVFFSEAIRYWVVTRREDVLAVLADHDSFSAAITLAPVRPFPPDFVAALRDGGFSFEPTLVNSDADIHSRLRPKAQRFLNAKRYATYAESIRAIVRDHIAAIGTAKRVDVVAALTYEVPAKVLALLLGVEDISPKQIKVWADHRLGMTFGALEGEELAEAGRQLLDYWKYCQRLVADRQDNPRDDYASMLLDLRGGDDAVLTITDVVGLVFGVMVAGHETTTNATGNLIHALLSERDQWERLKADPTLIPNAVEEGLRHSSSVVNWRRRTTRAVTIGGVDIPEGANVLISLAGANNDPEVFDNSRAFDVGRANVRDHVAFGKGRHFCLGAPLARLEMTIIMEEILAAFPDMELAPGFHPDWVPTVTFRGPLTLDVLPFGGSEAA</sequence>
<dbReference type="EMBL" id="AAMT01000004">
    <property type="protein sequence ID" value="EAQ13614.1"/>
    <property type="molecule type" value="Genomic_DNA"/>
</dbReference>
<keyword evidence="6 8" id="KW-0503">Monooxygenase</keyword>
<dbReference type="AlphaFoldDB" id="A3VDM5"/>
<dbReference type="InterPro" id="IPR017972">
    <property type="entry name" value="Cyt_P450_CS"/>
</dbReference>
<evidence type="ECO:0000256" key="7">
    <source>
        <dbReference type="ARBA" id="ARBA00043906"/>
    </source>
</evidence>
<reference evidence="9 10" key="1">
    <citation type="journal article" date="2010" name="J. Bacteriol.">
        <title>Genome sequences of Pelagibaca bermudensis HTCC2601T and Maritimibacter alkaliphilus HTCC2654T, the type strains of two marine Roseobacter genera.</title>
        <authorList>
            <person name="Thrash J.C."/>
            <person name="Cho J.C."/>
            <person name="Ferriera S."/>
            <person name="Johnson J."/>
            <person name="Vergin K.L."/>
            <person name="Giovannoni S.J."/>
        </authorList>
    </citation>
    <scope>NUCLEOTIDE SEQUENCE [LARGE SCALE GENOMIC DNA]</scope>
    <source>
        <strain evidence="9 10">HTCC2654</strain>
    </source>
</reference>
<dbReference type="InterPro" id="IPR002397">
    <property type="entry name" value="Cyt_P450_B"/>
</dbReference>
<keyword evidence="2 8" id="KW-0349">Heme</keyword>
<dbReference type="SUPFAM" id="SSF48264">
    <property type="entry name" value="Cytochrome P450"/>
    <property type="match status" value="1"/>
</dbReference>
<dbReference type="InterPro" id="IPR036396">
    <property type="entry name" value="Cyt_P450_sf"/>
</dbReference>
<evidence type="ECO:0000256" key="6">
    <source>
        <dbReference type="ARBA" id="ARBA00023033"/>
    </source>
</evidence>
<dbReference type="OrthoDB" id="9792185at2"/>
<dbReference type="PANTHER" id="PTHR46696">
    <property type="entry name" value="P450, PUTATIVE (EUROFUNG)-RELATED"/>
    <property type="match status" value="1"/>
</dbReference>